<dbReference type="CDD" id="cd17003">
    <property type="entry name" value="CID_Rtt103"/>
    <property type="match status" value="1"/>
</dbReference>
<keyword evidence="3" id="KW-0540">Nuclease</keyword>
<dbReference type="OrthoDB" id="10069473at2759"/>
<accession>A0A0J9X803</accession>
<dbReference type="PANTHER" id="PTHR12460:SF0">
    <property type="entry name" value="CID DOMAIN-CONTAINING PROTEIN-RELATED"/>
    <property type="match status" value="1"/>
</dbReference>
<dbReference type="GO" id="GO:0099122">
    <property type="term" value="F:RNA polymerase II C-terminal domain binding"/>
    <property type="evidence" value="ECO:0007669"/>
    <property type="project" value="InterPro"/>
</dbReference>
<feature type="region of interest" description="Disordered" evidence="1">
    <location>
        <begin position="343"/>
        <end position="450"/>
    </location>
</feature>
<keyword evidence="3" id="KW-0269">Exonuclease</keyword>
<protein>
    <submittedName>
        <fullName evidence="3">Similar to Saccharomyces cerevisiae YDR289C RTT103 Protein that interacts with exonuclease Rat1p and Rai1p and plays a role in transcription termination by RNA polymerase II</fullName>
    </submittedName>
</protein>
<proteinExistence type="predicted"/>
<dbReference type="STRING" id="1173061.A0A0J9X803"/>
<dbReference type="GO" id="GO:0004527">
    <property type="term" value="F:exonuclease activity"/>
    <property type="evidence" value="ECO:0007669"/>
    <property type="project" value="UniProtKB-KW"/>
</dbReference>
<dbReference type="Pfam" id="PF04818">
    <property type="entry name" value="CID"/>
    <property type="match status" value="1"/>
</dbReference>
<dbReference type="SUPFAM" id="SSF48464">
    <property type="entry name" value="ENTH/VHS domain"/>
    <property type="match status" value="1"/>
</dbReference>
<feature type="domain" description="CID" evidence="2">
    <location>
        <begin position="1"/>
        <end position="133"/>
    </location>
</feature>
<keyword evidence="3" id="KW-0378">Hydrolase</keyword>
<evidence type="ECO:0000259" key="2">
    <source>
        <dbReference type="PROSITE" id="PS51391"/>
    </source>
</evidence>
<evidence type="ECO:0000313" key="3">
    <source>
        <dbReference type="EMBL" id="CDO53353.1"/>
    </source>
</evidence>
<dbReference type="GO" id="GO:0031124">
    <property type="term" value="P:mRNA 3'-end processing"/>
    <property type="evidence" value="ECO:0007669"/>
    <property type="project" value="InterPro"/>
</dbReference>
<gene>
    <name evidence="3" type="ORF">BN980_GECA05s00439g</name>
</gene>
<reference evidence="3" key="1">
    <citation type="submission" date="2014-03" db="EMBL/GenBank/DDBJ databases">
        <authorList>
            <person name="Casaregola S."/>
        </authorList>
    </citation>
    <scope>NUCLEOTIDE SEQUENCE [LARGE SCALE GENOMIC DNA]</scope>
    <source>
        <strain evidence="3">CLIB 918</strain>
    </source>
</reference>
<dbReference type="PROSITE" id="PS51391">
    <property type="entry name" value="CID"/>
    <property type="match status" value="1"/>
</dbReference>
<feature type="region of interest" description="Disordered" evidence="1">
    <location>
        <begin position="274"/>
        <end position="303"/>
    </location>
</feature>
<dbReference type="SMART" id="SM00582">
    <property type="entry name" value="RPR"/>
    <property type="match status" value="1"/>
</dbReference>
<keyword evidence="4" id="KW-1185">Reference proteome</keyword>
<name>A0A0J9X803_GEOCN</name>
<comment type="caution">
    <text evidence="3">The sequence shown here is derived from an EMBL/GenBank/DDBJ whole genome shotgun (WGS) entry which is preliminary data.</text>
</comment>
<dbReference type="EMBL" id="CCBN010000005">
    <property type="protein sequence ID" value="CDO53353.1"/>
    <property type="molecule type" value="Genomic_DNA"/>
</dbReference>
<sequence>MSFSEDVVLAKFSTLTETQDSIVGISQWVMFHRRHANDTAEIWARALKKAPNNKKLALIYLCNEVVQQSRAKKREEFLSAFAQVLPGALGLAYKAVSNEVRGKIKRVVDVWRQRGIFSEGVLYKIDGQLHQSGGASGNNGGSSVGGSKISAGKLSLGDAFGAGPEIPPSLVKLVSAQNNLSAVVSASTSAKATATKQYTDLFDGNTLPEPKEYARLLDALNPLIATAVRGVEKSISARRDLLTQLQSLVSSNEALLREEQKTVRDLKEKAERVAETKTEIESMIAEEEGTATSESKQERTPPLEPSAAALSFLAGLNLPQPTAAAPTAGAPEDEEYRPQPFIQRSAAPPTAPANLDAPAYSPLSSDSESDNEEAAPAAVDNKRSSDEVSANDIAEPEQKKTKKEDTETETPAPAEEEYVPAAAGTSAPEPTDTSKPAEEQAATTAPTGLEALDPKVAQFLSNLVQNNASSS</sequence>
<feature type="compositionally biased region" description="Basic and acidic residues" evidence="1">
    <location>
        <begin position="396"/>
        <end position="405"/>
    </location>
</feature>
<dbReference type="PANTHER" id="PTHR12460">
    <property type="entry name" value="CYCLIN-DEPENDENT KINASE INHIBITOR-RELATED PROTEIN"/>
    <property type="match status" value="1"/>
</dbReference>
<evidence type="ECO:0000256" key="1">
    <source>
        <dbReference type="SAM" id="MobiDB-lite"/>
    </source>
</evidence>
<dbReference type="InterPro" id="IPR047883">
    <property type="entry name" value="Rtt103-like_CID"/>
</dbReference>
<dbReference type="Proteomes" id="UP000242525">
    <property type="component" value="Unassembled WGS sequence"/>
</dbReference>
<evidence type="ECO:0000313" key="4">
    <source>
        <dbReference type="Proteomes" id="UP000242525"/>
    </source>
</evidence>
<dbReference type="AlphaFoldDB" id="A0A0J9X803"/>
<dbReference type="Gene3D" id="1.25.40.90">
    <property type="match status" value="1"/>
</dbReference>
<dbReference type="InterPro" id="IPR008942">
    <property type="entry name" value="ENTH_VHS"/>
</dbReference>
<organism evidence="3 4">
    <name type="scientific">Geotrichum candidum</name>
    <name type="common">Oospora lactis</name>
    <name type="synonym">Dipodascus geotrichum</name>
    <dbReference type="NCBI Taxonomy" id="1173061"/>
    <lineage>
        <taxon>Eukaryota</taxon>
        <taxon>Fungi</taxon>
        <taxon>Dikarya</taxon>
        <taxon>Ascomycota</taxon>
        <taxon>Saccharomycotina</taxon>
        <taxon>Dipodascomycetes</taxon>
        <taxon>Dipodascales</taxon>
        <taxon>Dipodascaceae</taxon>
        <taxon>Geotrichum</taxon>
    </lineage>
</organism>
<dbReference type="InterPro" id="IPR006569">
    <property type="entry name" value="CID_dom"/>
</dbReference>